<reference evidence="2 3" key="1">
    <citation type="submission" date="2020-08" db="EMBL/GenBank/DDBJ databases">
        <authorList>
            <person name="Newling K."/>
            <person name="Davey J."/>
            <person name="Forrester S."/>
        </authorList>
    </citation>
    <scope>NUCLEOTIDE SEQUENCE [LARGE SCALE GENOMIC DNA]</scope>
    <source>
        <strain evidence="3">Crithidia deanei Carvalho (ATCC PRA-265)</strain>
    </source>
</reference>
<protein>
    <submittedName>
        <fullName evidence="2">Uncharacterized protein</fullName>
    </submittedName>
</protein>
<evidence type="ECO:0000256" key="1">
    <source>
        <dbReference type="SAM" id="MobiDB-lite"/>
    </source>
</evidence>
<evidence type="ECO:0000313" key="3">
    <source>
        <dbReference type="Proteomes" id="UP000515908"/>
    </source>
</evidence>
<dbReference type="Proteomes" id="UP000515908">
    <property type="component" value="Chromosome 05"/>
</dbReference>
<evidence type="ECO:0000313" key="2">
    <source>
        <dbReference type="EMBL" id="CAD2215712.1"/>
    </source>
</evidence>
<sequence>MSTNPNRNRTDSVTVFDLGDEHAPTVVGPNDATNPYGATADDKQLEKVQAGGSDDGSDSSLKKGKDGEEEDEGIRPLYTAKKPSRTPTARVWG</sequence>
<proteinExistence type="predicted"/>
<organism evidence="2 3">
    <name type="scientific">Angomonas deanei</name>
    <dbReference type="NCBI Taxonomy" id="59799"/>
    <lineage>
        <taxon>Eukaryota</taxon>
        <taxon>Discoba</taxon>
        <taxon>Euglenozoa</taxon>
        <taxon>Kinetoplastea</taxon>
        <taxon>Metakinetoplastina</taxon>
        <taxon>Trypanosomatida</taxon>
        <taxon>Trypanosomatidae</taxon>
        <taxon>Strigomonadinae</taxon>
        <taxon>Angomonas</taxon>
    </lineage>
</organism>
<dbReference type="VEuPathDB" id="TriTrypDB:ADEAN_000316700"/>
<dbReference type="AlphaFoldDB" id="A0A7G2CCA9"/>
<gene>
    <name evidence="2" type="ORF">ADEAN_000316700</name>
</gene>
<feature type="region of interest" description="Disordered" evidence="1">
    <location>
        <begin position="1"/>
        <end position="93"/>
    </location>
</feature>
<dbReference type="EMBL" id="LR877149">
    <property type="protein sequence ID" value="CAD2215712.1"/>
    <property type="molecule type" value="Genomic_DNA"/>
</dbReference>
<name>A0A7G2CCA9_9TRYP</name>
<keyword evidence="3" id="KW-1185">Reference proteome</keyword>
<accession>A0A7G2CCA9</accession>
<feature type="compositionally biased region" description="Polar residues" evidence="1">
    <location>
        <begin position="1"/>
        <end position="13"/>
    </location>
</feature>